<dbReference type="InterPro" id="IPR039554">
    <property type="entry name" value="HigA2-like_HTH"/>
</dbReference>
<keyword evidence="2" id="KW-0238">DNA-binding</keyword>
<evidence type="ECO:0000259" key="1">
    <source>
        <dbReference type="Pfam" id="PF13744"/>
    </source>
</evidence>
<gene>
    <name evidence="2" type="ORF">J2045_003066</name>
</gene>
<keyword evidence="3" id="KW-1185">Reference proteome</keyword>
<dbReference type="Gene3D" id="1.10.260.40">
    <property type="entry name" value="lambda repressor-like DNA-binding domains"/>
    <property type="match status" value="1"/>
</dbReference>
<reference evidence="2 3" key="1">
    <citation type="submission" date="2023-07" db="EMBL/GenBank/DDBJ databases">
        <title>Genomic Encyclopedia of Type Strains, Phase IV (KMG-IV): sequencing the most valuable type-strain genomes for metagenomic binning, comparative biology and taxonomic classification.</title>
        <authorList>
            <person name="Goeker M."/>
        </authorList>
    </citation>
    <scope>NUCLEOTIDE SEQUENCE [LARGE SCALE GENOMIC DNA]</scope>
    <source>
        <strain evidence="2 3">DSM 1111</strain>
    </source>
</reference>
<dbReference type="Pfam" id="PF13744">
    <property type="entry name" value="HTH_37"/>
    <property type="match status" value="1"/>
</dbReference>
<accession>A0ABU0G9L0</accession>
<evidence type="ECO:0000313" key="3">
    <source>
        <dbReference type="Proteomes" id="UP001238496"/>
    </source>
</evidence>
<evidence type="ECO:0000313" key="2">
    <source>
        <dbReference type="EMBL" id="MDQ0422022.1"/>
    </source>
</evidence>
<sequence length="108" mass="11748">MSEDDFEVVRGSGNIFADFGDPEAETKLLKARLAAEIIGVLDERKISVREAERMTGVAAADISRVRNADLAKFTLDRLLRIHHRLAPGVKVGLTFSARDASDQPALAS</sequence>
<proteinExistence type="predicted"/>
<dbReference type="InterPro" id="IPR010982">
    <property type="entry name" value="Lambda_DNA-bd_dom_sf"/>
</dbReference>
<dbReference type="SUPFAM" id="SSF47413">
    <property type="entry name" value="lambda repressor-like DNA-binding domains"/>
    <property type="match status" value="1"/>
</dbReference>
<organism evidence="2 3">
    <name type="scientific">Peteryoungia aggregata LMG 23059</name>
    <dbReference type="NCBI Taxonomy" id="1368425"/>
    <lineage>
        <taxon>Bacteria</taxon>
        <taxon>Pseudomonadati</taxon>
        <taxon>Pseudomonadota</taxon>
        <taxon>Alphaproteobacteria</taxon>
        <taxon>Hyphomicrobiales</taxon>
        <taxon>Rhizobiaceae</taxon>
        <taxon>Peteryoungia</taxon>
    </lineage>
</organism>
<comment type="caution">
    <text evidence="2">The sequence shown here is derived from an EMBL/GenBank/DDBJ whole genome shotgun (WGS) entry which is preliminary data.</text>
</comment>
<name>A0ABU0G9L0_9HYPH</name>
<dbReference type="Proteomes" id="UP001238496">
    <property type="component" value="Unassembled WGS sequence"/>
</dbReference>
<dbReference type="EMBL" id="JAUSUW010000008">
    <property type="protein sequence ID" value="MDQ0422022.1"/>
    <property type="molecule type" value="Genomic_DNA"/>
</dbReference>
<dbReference type="GO" id="GO:0003677">
    <property type="term" value="F:DNA binding"/>
    <property type="evidence" value="ECO:0007669"/>
    <property type="project" value="UniProtKB-KW"/>
</dbReference>
<dbReference type="RefSeq" id="WP_307374215.1">
    <property type="nucleotide sequence ID" value="NZ_JAUSUW010000008.1"/>
</dbReference>
<protein>
    <submittedName>
        <fullName evidence="2">XRE-type DNA-binding protein</fullName>
    </submittedName>
</protein>
<feature type="domain" description="HigA2-like helix-turn-helix" evidence="1">
    <location>
        <begin position="15"/>
        <end position="85"/>
    </location>
</feature>